<accession>A0ABU1W593</accession>
<gene>
    <name evidence="1" type="ORF">J2W69_003978</name>
</gene>
<reference evidence="1 2" key="1">
    <citation type="submission" date="2023-07" db="EMBL/GenBank/DDBJ databases">
        <title>Sorghum-associated microbial communities from plants grown in Nebraska, USA.</title>
        <authorList>
            <person name="Schachtman D."/>
        </authorList>
    </citation>
    <scope>NUCLEOTIDE SEQUENCE [LARGE SCALE GENOMIC DNA]</scope>
    <source>
        <strain evidence="1 2">4138</strain>
    </source>
</reference>
<evidence type="ECO:0000313" key="1">
    <source>
        <dbReference type="EMBL" id="MDR7122995.1"/>
    </source>
</evidence>
<keyword evidence="2" id="KW-1185">Reference proteome</keyword>
<dbReference type="Proteomes" id="UP001257909">
    <property type="component" value="Unassembled WGS sequence"/>
</dbReference>
<evidence type="ECO:0000313" key="2">
    <source>
        <dbReference type="Proteomes" id="UP001257909"/>
    </source>
</evidence>
<organism evidence="1 2">
    <name type="scientific">Rheinheimera soli</name>
    <dbReference type="NCBI Taxonomy" id="443616"/>
    <lineage>
        <taxon>Bacteria</taxon>
        <taxon>Pseudomonadati</taxon>
        <taxon>Pseudomonadota</taxon>
        <taxon>Gammaproteobacteria</taxon>
        <taxon>Chromatiales</taxon>
        <taxon>Chromatiaceae</taxon>
        <taxon>Rheinheimera</taxon>
    </lineage>
</organism>
<dbReference type="EMBL" id="JAVDWR010000026">
    <property type="protein sequence ID" value="MDR7122995.1"/>
    <property type="molecule type" value="Genomic_DNA"/>
</dbReference>
<protein>
    <submittedName>
        <fullName evidence="1">Uncharacterized protein</fullName>
    </submittedName>
</protein>
<sequence length="31" mass="3735">MQILIPLKEYLMQQASNFLSEELPMQFELYS</sequence>
<name>A0ABU1W593_9GAMM</name>
<proteinExistence type="predicted"/>
<comment type="caution">
    <text evidence="1">The sequence shown here is derived from an EMBL/GenBank/DDBJ whole genome shotgun (WGS) entry which is preliminary data.</text>
</comment>